<evidence type="ECO:0000313" key="2">
    <source>
        <dbReference type="Proteomes" id="UP001527882"/>
    </source>
</evidence>
<accession>A0ABT4QJX4</accession>
<dbReference type="Proteomes" id="UP001527882">
    <property type="component" value="Unassembled WGS sequence"/>
</dbReference>
<proteinExistence type="predicted"/>
<reference evidence="1 2" key="1">
    <citation type="submission" date="2022-12" db="EMBL/GenBank/DDBJ databases">
        <title>Draft genome sequence of Paenibacillus sp. dW9.</title>
        <authorList>
            <person name="Choi E.-W."/>
            <person name="Kim D.-U."/>
        </authorList>
    </citation>
    <scope>NUCLEOTIDE SEQUENCE [LARGE SCALE GENOMIC DNA]</scope>
    <source>
        <strain evidence="2">dW9</strain>
    </source>
</reference>
<gene>
    <name evidence="1" type="ORF">O9H85_32525</name>
</gene>
<comment type="caution">
    <text evidence="1">The sequence shown here is derived from an EMBL/GenBank/DDBJ whole genome shotgun (WGS) entry which is preliminary data.</text>
</comment>
<evidence type="ECO:0000313" key="1">
    <source>
        <dbReference type="EMBL" id="MCZ8517000.1"/>
    </source>
</evidence>
<dbReference type="EMBL" id="JAQAGZ010000030">
    <property type="protein sequence ID" value="MCZ8517000.1"/>
    <property type="molecule type" value="Genomic_DNA"/>
</dbReference>
<organism evidence="1 2">
    <name type="scientific">Paenibacillus gyeongsangnamensis</name>
    <dbReference type="NCBI Taxonomy" id="3388067"/>
    <lineage>
        <taxon>Bacteria</taxon>
        <taxon>Bacillati</taxon>
        <taxon>Bacillota</taxon>
        <taxon>Bacilli</taxon>
        <taxon>Bacillales</taxon>
        <taxon>Paenibacillaceae</taxon>
        <taxon>Paenibacillus</taxon>
    </lineage>
</organism>
<name>A0ABT4QJX4_9BACL</name>
<sequence length="48" mass="5791">MIQRALDVYRSSDIVNEEQRRTGGKEWDKTNLLAFRNYARMQFKDILL</sequence>
<keyword evidence="2" id="KW-1185">Reference proteome</keyword>
<protein>
    <submittedName>
        <fullName evidence="1">Uncharacterized protein</fullName>
    </submittedName>
</protein>